<dbReference type="InParanoid" id="B9SAL3"/>
<reference evidence="2" key="1">
    <citation type="journal article" date="2010" name="Nat. Biotechnol.">
        <title>Draft genome sequence of the oilseed species Ricinus communis.</title>
        <authorList>
            <person name="Chan A.P."/>
            <person name="Crabtree J."/>
            <person name="Zhao Q."/>
            <person name="Lorenzi H."/>
            <person name="Orvis J."/>
            <person name="Puiu D."/>
            <person name="Melake-Berhan A."/>
            <person name="Jones K.M."/>
            <person name="Redman J."/>
            <person name="Chen G."/>
            <person name="Cahoon E.B."/>
            <person name="Gedil M."/>
            <person name="Stanke M."/>
            <person name="Haas B.J."/>
            <person name="Wortman J.R."/>
            <person name="Fraser-Liggett C.M."/>
            <person name="Ravel J."/>
            <person name="Rabinowicz P.D."/>
        </authorList>
    </citation>
    <scope>NUCLEOTIDE SEQUENCE [LARGE SCALE GENOMIC DNA]</scope>
    <source>
        <strain evidence="2">cv. Hale</strain>
    </source>
</reference>
<protein>
    <submittedName>
        <fullName evidence="1">Uncharacterized protein</fullName>
    </submittedName>
</protein>
<dbReference type="Proteomes" id="UP000008311">
    <property type="component" value="Unassembled WGS sequence"/>
</dbReference>
<gene>
    <name evidence="1" type="ORF">RCOM_1103370</name>
</gene>
<organism evidence="1 2">
    <name type="scientific">Ricinus communis</name>
    <name type="common">Castor bean</name>
    <dbReference type="NCBI Taxonomy" id="3988"/>
    <lineage>
        <taxon>Eukaryota</taxon>
        <taxon>Viridiplantae</taxon>
        <taxon>Streptophyta</taxon>
        <taxon>Embryophyta</taxon>
        <taxon>Tracheophyta</taxon>
        <taxon>Spermatophyta</taxon>
        <taxon>Magnoliopsida</taxon>
        <taxon>eudicotyledons</taxon>
        <taxon>Gunneridae</taxon>
        <taxon>Pentapetalae</taxon>
        <taxon>rosids</taxon>
        <taxon>fabids</taxon>
        <taxon>Malpighiales</taxon>
        <taxon>Euphorbiaceae</taxon>
        <taxon>Acalyphoideae</taxon>
        <taxon>Acalypheae</taxon>
        <taxon>Ricinus</taxon>
    </lineage>
</organism>
<dbReference type="EMBL" id="EQ973907">
    <property type="protein sequence ID" value="EEF39336.1"/>
    <property type="molecule type" value="Genomic_DNA"/>
</dbReference>
<sequence length="58" mass="6732">MEFAANIAIDNRIKFYRRDSSTNCYQFISETFCFMKEIEPNALAGACQIVYDDVKLII</sequence>
<name>B9SAL3_RICCO</name>
<dbReference type="AlphaFoldDB" id="B9SAL3"/>
<keyword evidence="2" id="KW-1185">Reference proteome</keyword>
<evidence type="ECO:0000313" key="1">
    <source>
        <dbReference type="EMBL" id="EEF39336.1"/>
    </source>
</evidence>
<evidence type="ECO:0000313" key="2">
    <source>
        <dbReference type="Proteomes" id="UP000008311"/>
    </source>
</evidence>
<accession>B9SAL3</accession>
<proteinExistence type="predicted"/>